<evidence type="ECO:0000256" key="2">
    <source>
        <dbReference type="ARBA" id="ARBA00004651"/>
    </source>
</evidence>
<evidence type="ECO:0000256" key="3">
    <source>
        <dbReference type="ARBA" id="ARBA00022448"/>
    </source>
</evidence>
<accession>A0A0K0F2X6</accession>
<evidence type="ECO:0000256" key="9">
    <source>
        <dbReference type="ARBA" id="ARBA00023065"/>
    </source>
</evidence>
<gene>
    <name evidence="12" type="primary">inx</name>
</gene>
<comment type="subcellular location">
    <subcellularLocation>
        <location evidence="1">Cell junction</location>
        <location evidence="1">Gap junction</location>
    </subcellularLocation>
    <subcellularLocation>
        <location evidence="2 12">Cell membrane</location>
        <topology evidence="2 12">Multi-pass membrane protein</topology>
    </subcellularLocation>
</comment>
<dbReference type="AlphaFoldDB" id="A0A0K0F2X6"/>
<evidence type="ECO:0000313" key="14">
    <source>
        <dbReference type="WBParaSite" id="SVE_0315600.1"/>
    </source>
</evidence>
<dbReference type="GO" id="GO:0005886">
    <property type="term" value="C:plasma membrane"/>
    <property type="evidence" value="ECO:0007669"/>
    <property type="project" value="UniProtKB-SubCell"/>
</dbReference>
<dbReference type="PRINTS" id="PR01262">
    <property type="entry name" value="INNEXIN"/>
</dbReference>
<comment type="similarity">
    <text evidence="12">Belongs to the pannexin family.</text>
</comment>
<keyword evidence="4" id="KW-1003">Cell membrane</keyword>
<name>A0A0K0F2X6_STRVS</name>
<reference evidence="14" key="2">
    <citation type="submission" date="2015-08" db="UniProtKB">
        <authorList>
            <consortium name="WormBaseParasite"/>
        </authorList>
    </citation>
    <scope>IDENTIFICATION</scope>
</reference>
<evidence type="ECO:0000256" key="11">
    <source>
        <dbReference type="ARBA" id="ARBA00023303"/>
    </source>
</evidence>
<evidence type="ECO:0000256" key="4">
    <source>
        <dbReference type="ARBA" id="ARBA00022475"/>
    </source>
</evidence>
<proteinExistence type="inferred from homology"/>
<evidence type="ECO:0000256" key="7">
    <source>
        <dbReference type="ARBA" id="ARBA00022949"/>
    </source>
</evidence>
<dbReference type="InterPro" id="IPR000990">
    <property type="entry name" value="Innexin"/>
</dbReference>
<keyword evidence="7" id="KW-0965">Cell junction</keyword>
<sequence length="385" mass="45955">MFQIPLLDDIAKKLFSKTSYDDSINRLCSTFTTTLLIFFTLLVSAKQYIGKPIQCWVPQEFEKGWEEYAEDICFIKNTYYLPSNESIPKHYVKRNQAQIGYYQWVPIILSIMAFFFYLPKWIQKFLISQSGIDINTIITEANSLKCFKNEEKDKNKEKLKNYISECLGLDSRNTAFLFGCYRFDNNKLTYMTVIHIATKFLYLLNIVLQFMFLNTFLGPRYKMWGFDDVRNLLSGREWQNSPIFPRVTLCDFQVRRLANLHRYTIQCVLMINMFNEKIFLFIWFWFFVVAVVIFINFLYTLWRFVIPMNRIKNVCFLFKNSLVKETTDGNKFNELMNKFINYIKCDGCLILSYIEDQVGGIVVRDIAEELFKDFQEREEQKSKEM</sequence>
<dbReference type="GO" id="GO:0005243">
    <property type="term" value="F:gap junction channel activity"/>
    <property type="evidence" value="ECO:0007669"/>
    <property type="project" value="TreeGrafter"/>
</dbReference>
<reference evidence="13" key="1">
    <citation type="submission" date="2014-07" db="EMBL/GenBank/DDBJ databases">
        <authorList>
            <person name="Martin A.A"/>
            <person name="De Silva N."/>
        </authorList>
    </citation>
    <scope>NUCLEOTIDE SEQUENCE</scope>
</reference>
<evidence type="ECO:0000256" key="10">
    <source>
        <dbReference type="ARBA" id="ARBA00023136"/>
    </source>
</evidence>
<keyword evidence="11 12" id="KW-0407">Ion channel</keyword>
<feature type="transmembrane region" description="Helical" evidence="12">
    <location>
        <begin position="278"/>
        <end position="302"/>
    </location>
</feature>
<dbReference type="PANTHER" id="PTHR11893">
    <property type="entry name" value="INNEXIN"/>
    <property type="match status" value="1"/>
</dbReference>
<keyword evidence="3 12" id="KW-0813">Transport</keyword>
<dbReference type="GO" id="GO:0034220">
    <property type="term" value="P:monoatomic ion transmembrane transport"/>
    <property type="evidence" value="ECO:0007669"/>
    <property type="project" value="UniProtKB-KW"/>
</dbReference>
<feature type="transmembrane region" description="Helical" evidence="12">
    <location>
        <begin position="193"/>
        <end position="213"/>
    </location>
</feature>
<dbReference type="PANTHER" id="PTHR11893:SF20">
    <property type="entry name" value="INNEXIN-3"/>
    <property type="match status" value="1"/>
</dbReference>
<keyword evidence="13" id="KW-1185">Reference proteome</keyword>
<evidence type="ECO:0000256" key="8">
    <source>
        <dbReference type="ARBA" id="ARBA00022989"/>
    </source>
</evidence>
<evidence type="ECO:0000256" key="12">
    <source>
        <dbReference type="RuleBase" id="RU010713"/>
    </source>
</evidence>
<keyword evidence="9 12" id="KW-0406">Ion transport</keyword>
<evidence type="ECO:0000256" key="5">
    <source>
        <dbReference type="ARBA" id="ARBA00022692"/>
    </source>
</evidence>
<dbReference type="WBParaSite" id="SVE_0315600.1">
    <property type="protein sequence ID" value="SVE_0315600.1"/>
    <property type="gene ID" value="SVE_0315600"/>
</dbReference>
<keyword evidence="6" id="KW-0303">Gap junction</keyword>
<feature type="transmembrane region" description="Helical" evidence="12">
    <location>
        <begin position="24"/>
        <end position="43"/>
    </location>
</feature>
<evidence type="ECO:0000256" key="6">
    <source>
        <dbReference type="ARBA" id="ARBA00022868"/>
    </source>
</evidence>
<keyword evidence="10 12" id="KW-0472">Membrane</keyword>
<keyword evidence="8 12" id="KW-1133">Transmembrane helix</keyword>
<dbReference type="PROSITE" id="PS51013">
    <property type="entry name" value="PANNEXIN"/>
    <property type="match status" value="1"/>
</dbReference>
<evidence type="ECO:0000313" key="13">
    <source>
        <dbReference type="Proteomes" id="UP000035680"/>
    </source>
</evidence>
<evidence type="ECO:0000256" key="1">
    <source>
        <dbReference type="ARBA" id="ARBA00004610"/>
    </source>
</evidence>
<organism evidence="13 14">
    <name type="scientific">Strongyloides venezuelensis</name>
    <name type="common">Threadworm</name>
    <dbReference type="NCBI Taxonomy" id="75913"/>
    <lineage>
        <taxon>Eukaryota</taxon>
        <taxon>Metazoa</taxon>
        <taxon>Ecdysozoa</taxon>
        <taxon>Nematoda</taxon>
        <taxon>Chromadorea</taxon>
        <taxon>Rhabditida</taxon>
        <taxon>Tylenchina</taxon>
        <taxon>Panagrolaimomorpha</taxon>
        <taxon>Strongyloidoidea</taxon>
        <taxon>Strongyloididae</taxon>
        <taxon>Strongyloides</taxon>
    </lineage>
</organism>
<comment type="function">
    <text evidence="12">Structural component of the gap junctions.</text>
</comment>
<dbReference type="Pfam" id="PF00876">
    <property type="entry name" value="Innexin"/>
    <property type="match status" value="1"/>
</dbReference>
<keyword evidence="5 12" id="KW-0812">Transmembrane</keyword>
<feature type="transmembrane region" description="Helical" evidence="12">
    <location>
        <begin position="99"/>
        <end position="118"/>
    </location>
</feature>
<dbReference type="Proteomes" id="UP000035680">
    <property type="component" value="Unassembled WGS sequence"/>
</dbReference>
<dbReference type="GO" id="GO:0005921">
    <property type="term" value="C:gap junction"/>
    <property type="evidence" value="ECO:0007669"/>
    <property type="project" value="UniProtKB-SubCell"/>
</dbReference>
<protein>
    <recommendedName>
        <fullName evidence="12">Innexin</fullName>
    </recommendedName>
</protein>